<sequence>MNKSKKLNHTSFMIASTICHAALISTEFEFFC</sequence>
<keyword evidence="2" id="KW-1185">Reference proteome</keyword>
<gene>
    <name evidence="1" type="ORF">SAMN02746065_113117</name>
</gene>
<evidence type="ECO:0000313" key="2">
    <source>
        <dbReference type="Proteomes" id="UP000192418"/>
    </source>
</evidence>
<organism evidence="1 2">
    <name type="scientific">Desulfocicer vacuolatum DSM 3385</name>
    <dbReference type="NCBI Taxonomy" id="1121400"/>
    <lineage>
        <taxon>Bacteria</taxon>
        <taxon>Pseudomonadati</taxon>
        <taxon>Thermodesulfobacteriota</taxon>
        <taxon>Desulfobacteria</taxon>
        <taxon>Desulfobacterales</taxon>
        <taxon>Desulfobacteraceae</taxon>
        <taxon>Desulfocicer</taxon>
    </lineage>
</organism>
<dbReference type="AlphaFoldDB" id="A0A1W2CU62"/>
<dbReference type="Proteomes" id="UP000192418">
    <property type="component" value="Unassembled WGS sequence"/>
</dbReference>
<evidence type="ECO:0000313" key="1">
    <source>
        <dbReference type="EMBL" id="SMC88777.1"/>
    </source>
</evidence>
<dbReference type="EMBL" id="FWXY01000013">
    <property type="protein sequence ID" value="SMC88777.1"/>
    <property type="molecule type" value="Genomic_DNA"/>
</dbReference>
<accession>A0A1W2CU62</accession>
<name>A0A1W2CU62_9BACT</name>
<reference evidence="1 2" key="1">
    <citation type="submission" date="2017-04" db="EMBL/GenBank/DDBJ databases">
        <authorList>
            <person name="Afonso C.L."/>
            <person name="Miller P.J."/>
            <person name="Scott M.A."/>
            <person name="Spackman E."/>
            <person name="Goraichik I."/>
            <person name="Dimitrov K.M."/>
            <person name="Suarez D.L."/>
            <person name="Swayne D.E."/>
        </authorList>
    </citation>
    <scope>NUCLEOTIDE SEQUENCE [LARGE SCALE GENOMIC DNA]</scope>
    <source>
        <strain evidence="1 2">DSM 3385</strain>
    </source>
</reference>
<proteinExistence type="predicted"/>
<protein>
    <submittedName>
        <fullName evidence="1">Uncharacterized protein</fullName>
    </submittedName>
</protein>